<evidence type="ECO:0000313" key="2">
    <source>
        <dbReference type="EMBL" id="HGS05418.1"/>
    </source>
</evidence>
<dbReference type="AlphaFoldDB" id="A0A7V4G8L0"/>
<dbReference type="EMBL" id="DSXI01000396">
    <property type="protein sequence ID" value="HGS05418.1"/>
    <property type="molecule type" value="Genomic_DNA"/>
</dbReference>
<reference evidence="2" key="1">
    <citation type="journal article" date="2020" name="mSystems">
        <title>Genome- and Community-Level Interaction Insights into Carbon Utilization and Element Cycling Functions of Hydrothermarchaeota in Hydrothermal Sediment.</title>
        <authorList>
            <person name="Zhou Z."/>
            <person name="Liu Y."/>
            <person name="Xu W."/>
            <person name="Pan J."/>
            <person name="Luo Z.H."/>
            <person name="Li M."/>
        </authorList>
    </citation>
    <scope>NUCLEOTIDE SEQUENCE [LARGE SCALE GENOMIC DNA]</scope>
    <source>
        <strain evidence="2">SpSt-548</strain>
    </source>
</reference>
<sequence>METAHADIGYGGGRDISKEQAQQEIRALFAAKKAEELLYVDDIMEALDLRYELVAEVCKELEQAGEIRGVRIEYDIHSKVAALLKTPDADLLKRLVDLLFEKYYDPEPLSPREKKALAESEAELQRGEVITLEELASKFGL</sequence>
<gene>
    <name evidence="2" type="ORF">ENT08_06735</name>
</gene>
<protein>
    <submittedName>
        <fullName evidence="2">Uncharacterized protein</fullName>
    </submittedName>
</protein>
<feature type="coiled-coil region" evidence="1">
    <location>
        <begin position="18"/>
        <end position="64"/>
    </location>
</feature>
<keyword evidence="1" id="KW-0175">Coiled coil</keyword>
<proteinExistence type="predicted"/>
<organism evidence="2">
    <name type="scientific">Desulfobacca acetoxidans</name>
    <dbReference type="NCBI Taxonomy" id="60893"/>
    <lineage>
        <taxon>Bacteria</taxon>
        <taxon>Pseudomonadati</taxon>
        <taxon>Thermodesulfobacteriota</taxon>
        <taxon>Desulfobaccia</taxon>
        <taxon>Desulfobaccales</taxon>
        <taxon>Desulfobaccaceae</taxon>
        <taxon>Desulfobacca</taxon>
    </lineage>
</organism>
<evidence type="ECO:0000256" key="1">
    <source>
        <dbReference type="SAM" id="Coils"/>
    </source>
</evidence>
<accession>A0A7V4G8L0</accession>
<comment type="caution">
    <text evidence="2">The sequence shown here is derived from an EMBL/GenBank/DDBJ whole genome shotgun (WGS) entry which is preliminary data.</text>
</comment>
<name>A0A7V4G8L0_9BACT</name>